<evidence type="ECO:0000313" key="3">
    <source>
        <dbReference type="EMBL" id="BAT01296.1"/>
    </source>
</evidence>
<protein>
    <submittedName>
        <fullName evidence="3">Os07g0447000 protein</fullName>
    </submittedName>
</protein>
<organism evidence="3 4">
    <name type="scientific">Oryza sativa subsp. japonica</name>
    <name type="common">Rice</name>
    <dbReference type="NCBI Taxonomy" id="39947"/>
    <lineage>
        <taxon>Eukaryota</taxon>
        <taxon>Viridiplantae</taxon>
        <taxon>Streptophyta</taxon>
        <taxon>Embryophyta</taxon>
        <taxon>Tracheophyta</taxon>
        <taxon>Spermatophyta</taxon>
        <taxon>Magnoliopsida</taxon>
        <taxon>Liliopsida</taxon>
        <taxon>Poales</taxon>
        <taxon>Poaceae</taxon>
        <taxon>BOP clade</taxon>
        <taxon>Oryzoideae</taxon>
        <taxon>Oryzeae</taxon>
        <taxon>Oryzinae</taxon>
        <taxon>Oryza</taxon>
        <taxon>Oryza sativa</taxon>
    </lineage>
</organism>
<reference evidence="3 4" key="3">
    <citation type="journal article" date="2013" name="Rice">
        <title>Improvement of the Oryza sativa Nipponbare reference genome using next generation sequence and optical map data.</title>
        <authorList>
            <person name="Kawahara Y."/>
            <person name="de la Bastide M."/>
            <person name="Hamilton J.P."/>
            <person name="Kanamori H."/>
            <person name="McCombie W.R."/>
            <person name="Ouyang S."/>
            <person name="Schwartz D.C."/>
            <person name="Tanaka T."/>
            <person name="Wu J."/>
            <person name="Zhou S."/>
            <person name="Childs K.L."/>
            <person name="Davidson R.M."/>
            <person name="Lin H."/>
            <person name="Quesada-Ocampo L."/>
            <person name="Vaillancourt B."/>
            <person name="Sakai H."/>
            <person name="Lee S.S."/>
            <person name="Kim J."/>
            <person name="Numa H."/>
            <person name="Itoh T."/>
            <person name="Buell C.R."/>
            <person name="Matsumoto T."/>
        </authorList>
    </citation>
    <scope>NUCLEOTIDE SEQUENCE [LARGE SCALE GENOMIC DNA]</scope>
    <source>
        <strain evidence="4">cv. Nipponbare</strain>
    </source>
</reference>
<name>A0A0P0X5K2_ORYSJ</name>
<feature type="transmembrane region" description="Helical" evidence="1">
    <location>
        <begin position="120"/>
        <end position="140"/>
    </location>
</feature>
<feature type="transmembrane region" description="Helical" evidence="1">
    <location>
        <begin position="324"/>
        <end position="347"/>
    </location>
</feature>
<keyword evidence="4" id="KW-1185">Reference proteome</keyword>
<accession>A0A0P0X5K2</accession>
<dbReference type="PaxDb" id="39947-A0A0P0X5K2"/>
<dbReference type="AlphaFoldDB" id="A0A0P0X5K2"/>
<feature type="transmembrane region" description="Helical" evidence="1">
    <location>
        <begin position="50"/>
        <end position="68"/>
    </location>
</feature>
<dbReference type="EMBL" id="AP014963">
    <property type="protein sequence ID" value="BAT01296.1"/>
    <property type="molecule type" value="Genomic_DNA"/>
</dbReference>
<dbReference type="InterPro" id="IPR007658">
    <property type="entry name" value="DUF594"/>
</dbReference>
<dbReference type="PANTHER" id="PTHR31325">
    <property type="entry name" value="OS01G0798800 PROTEIN-RELATED"/>
    <property type="match status" value="1"/>
</dbReference>
<gene>
    <name evidence="3" type="ordered locus">Os07g0447000</name>
    <name evidence="3" type="ORF">OSNPB_070447000</name>
</gene>
<evidence type="ECO:0000313" key="4">
    <source>
        <dbReference type="Proteomes" id="UP000059680"/>
    </source>
</evidence>
<evidence type="ECO:0000256" key="1">
    <source>
        <dbReference type="SAM" id="Phobius"/>
    </source>
</evidence>
<dbReference type="Pfam" id="PF13968">
    <property type="entry name" value="DUF4220"/>
    <property type="match status" value="1"/>
</dbReference>
<dbReference type="OMA" id="MEMLCHI"/>
<dbReference type="InParanoid" id="A0A0P0X5K2"/>
<dbReference type="STRING" id="39947.A0A0P0X5K2"/>
<dbReference type="eggNOG" id="ENOG502QQBP">
    <property type="taxonomic scope" value="Eukaryota"/>
</dbReference>
<proteinExistence type="predicted"/>
<keyword evidence="1" id="KW-1133">Transmembrane helix</keyword>
<dbReference type="FunCoup" id="A0A0P0X5K2">
    <property type="interactions" value="5"/>
</dbReference>
<sequence length="724" mass="81766">NPLHLGTKEVSNHTEHICNHSYSYFFFQSFKLPVHYISSLSRAQQFINKWELQCMLLASFSLQIFLLFSSGFRKRHSSRVLSVLLWLAYLSADPVAVYVLGRLSLRASGSSDPRNQQQLVLFWAPFLLLHLGGQETMTAFSMEDNTLWKRHLLSLATQMATAIYVVSKQLRGDSRLVAPMVLVFVFGTAKYAERIWALRRAGSVAPGTSSSTANLVSRASSNAVWDTQGYYSQLCYVIERKLERNFEFILAVANEGFRLSLGFFMDMTPSISLLPEDISEIKNSVEVFKSSEDIVHMAYKLAEINLSLIYDYLYTKFGTRHFHIVPVCNVFHLIIKIALISVALALFMRARAGQKAHDVVDVIISYILLVGAIVLEICSVLMSFISSCWAYKTIITLPLACPLCQKFPGVIAALLSLVRHLHPDSRGEWSGKLAQYNMIEGCIQEKQAGAGLLRRARRYIGIDDSKAIKHIGVSPEVKKLVLDKLLEIASTSRVLEWDLGVGKFRGQWAQWVVEAKEDHLRSAAQQVLQVSNIQGLEFVSSVLLWHIITDICLLVDEDEDGGAELRGPIRDLSEYTMYLIADCGVMAGSEGHFVLRKGRHEVLSWLREKGESGCDRRKVIEEIRNEDSSFFADNYYPVLDRARRVSSDLLVLEEPGDRWELIAAVWMEMLCHISYNCGAGFHAKQLTTGGEFVTHVKMLLFMLGVPFLRDVKEPLFYRAGNLYS</sequence>
<keyword evidence="1" id="KW-0812">Transmembrane</keyword>
<evidence type="ECO:0000259" key="2">
    <source>
        <dbReference type="Pfam" id="PF13968"/>
    </source>
</evidence>
<dbReference type="Gramene" id="Os07t0447000-00">
    <property type="protein sequence ID" value="Os07t0447000-00"/>
    <property type="gene ID" value="Os07g0447000"/>
</dbReference>
<feature type="transmembrane region" description="Helical" evidence="1">
    <location>
        <begin position="359"/>
        <end position="385"/>
    </location>
</feature>
<dbReference type="Pfam" id="PF04578">
    <property type="entry name" value="DUF594"/>
    <property type="match status" value="1"/>
</dbReference>
<dbReference type="Proteomes" id="UP000059680">
    <property type="component" value="Chromosome 7"/>
</dbReference>
<feature type="transmembrane region" description="Helical" evidence="1">
    <location>
        <begin position="80"/>
        <end position="100"/>
    </location>
</feature>
<feature type="non-terminal residue" evidence="3">
    <location>
        <position position="1"/>
    </location>
</feature>
<reference evidence="4" key="1">
    <citation type="journal article" date="2005" name="Nature">
        <title>The map-based sequence of the rice genome.</title>
        <authorList>
            <consortium name="International rice genome sequencing project (IRGSP)"/>
            <person name="Matsumoto T."/>
            <person name="Wu J."/>
            <person name="Kanamori H."/>
            <person name="Katayose Y."/>
            <person name="Fujisawa M."/>
            <person name="Namiki N."/>
            <person name="Mizuno H."/>
            <person name="Yamamoto K."/>
            <person name="Antonio B.A."/>
            <person name="Baba T."/>
            <person name="Sakata K."/>
            <person name="Nagamura Y."/>
            <person name="Aoki H."/>
            <person name="Arikawa K."/>
            <person name="Arita K."/>
            <person name="Bito T."/>
            <person name="Chiden Y."/>
            <person name="Fujitsuka N."/>
            <person name="Fukunaka R."/>
            <person name="Hamada M."/>
            <person name="Harada C."/>
            <person name="Hayashi A."/>
            <person name="Hijishita S."/>
            <person name="Honda M."/>
            <person name="Hosokawa S."/>
            <person name="Ichikawa Y."/>
            <person name="Idonuma A."/>
            <person name="Iijima M."/>
            <person name="Ikeda M."/>
            <person name="Ikeno M."/>
            <person name="Ito K."/>
            <person name="Ito S."/>
            <person name="Ito T."/>
            <person name="Ito Y."/>
            <person name="Ito Y."/>
            <person name="Iwabuchi A."/>
            <person name="Kamiya K."/>
            <person name="Karasawa W."/>
            <person name="Kurita K."/>
            <person name="Katagiri S."/>
            <person name="Kikuta A."/>
            <person name="Kobayashi H."/>
            <person name="Kobayashi N."/>
            <person name="Machita K."/>
            <person name="Maehara T."/>
            <person name="Masukawa M."/>
            <person name="Mizubayashi T."/>
            <person name="Mukai Y."/>
            <person name="Nagasaki H."/>
            <person name="Nagata Y."/>
            <person name="Naito S."/>
            <person name="Nakashima M."/>
            <person name="Nakama Y."/>
            <person name="Nakamichi Y."/>
            <person name="Nakamura M."/>
            <person name="Meguro A."/>
            <person name="Negishi M."/>
            <person name="Ohta I."/>
            <person name="Ohta T."/>
            <person name="Okamoto M."/>
            <person name="Ono N."/>
            <person name="Saji S."/>
            <person name="Sakaguchi M."/>
            <person name="Sakai K."/>
            <person name="Shibata M."/>
            <person name="Shimokawa T."/>
            <person name="Song J."/>
            <person name="Takazaki Y."/>
            <person name="Terasawa K."/>
            <person name="Tsugane M."/>
            <person name="Tsuji K."/>
            <person name="Ueda S."/>
            <person name="Waki K."/>
            <person name="Yamagata H."/>
            <person name="Yamamoto M."/>
            <person name="Yamamoto S."/>
            <person name="Yamane H."/>
            <person name="Yoshiki S."/>
            <person name="Yoshihara R."/>
            <person name="Yukawa K."/>
            <person name="Zhong H."/>
            <person name="Yano M."/>
            <person name="Yuan Q."/>
            <person name="Ouyang S."/>
            <person name="Liu J."/>
            <person name="Jones K.M."/>
            <person name="Gansberger K."/>
            <person name="Moffat K."/>
            <person name="Hill J."/>
            <person name="Bera J."/>
            <person name="Fadrosh D."/>
            <person name="Jin S."/>
            <person name="Johri S."/>
            <person name="Kim M."/>
            <person name="Overton L."/>
            <person name="Reardon M."/>
            <person name="Tsitrin T."/>
            <person name="Vuong H."/>
            <person name="Weaver B."/>
            <person name="Ciecko A."/>
            <person name="Tallon L."/>
            <person name="Jackson J."/>
            <person name="Pai G."/>
            <person name="Aken S.V."/>
            <person name="Utterback T."/>
            <person name="Reidmuller S."/>
            <person name="Feldblyum T."/>
            <person name="Hsiao J."/>
            <person name="Zismann V."/>
            <person name="Iobst S."/>
            <person name="de Vazeille A.R."/>
            <person name="Buell C.R."/>
            <person name="Ying K."/>
            <person name="Li Y."/>
            <person name="Lu T."/>
            <person name="Huang Y."/>
            <person name="Zhao Q."/>
            <person name="Feng Q."/>
            <person name="Zhang L."/>
            <person name="Zhu J."/>
            <person name="Weng Q."/>
            <person name="Mu J."/>
            <person name="Lu Y."/>
            <person name="Fan D."/>
            <person name="Liu Y."/>
            <person name="Guan J."/>
            <person name="Zhang Y."/>
            <person name="Yu S."/>
            <person name="Liu X."/>
            <person name="Zhang Y."/>
            <person name="Hong G."/>
            <person name="Han B."/>
            <person name="Choisne N."/>
            <person name="Demange N."/>
            <person name="Orjeda G."/>
            <person name="Samain S."/>
            <person name="Cattolico L."/>
            <person name="Pelletier E."/>
            <person name="Couloux A."/>
            <person name="Segurens B."/>
            <person name="Wincker P."/>
            <person name="D'Hont A."/>
            <person name="Scarpelli C."/>
            <person name="Weissenbach J."/>
            <person name="Salanoubat M."/>
            <person name="Quetier F."/>
            <person name="Yu Y."/>
            <person name="Kim H.R."/>
            <person name="Rambo T."/>
            <person name="Currie J."/>
            <person name="Collura K."/>
            <person name="Luo M."/>
            <person name="Yang T."/>
            <person name="Ammiraju J.S.S."/>
            <person name="Engler F."/>
            <person name="Soderlund C."/>
            <person name="Wing R.A."/>
            <person name="Palmer L.E."/>
            <person name="de la Bastide M."/>
            <person name="Spiegel L."/>
            <person name="Nascimento L."/>
            <person name="Zutavern T."/>
            <person name="O'Shaughnessy A."/>
            <person name="Dike S."/>
            <person name="Dedhia N."/>
            <person name="Preston R."/>
            <person name="Balija V."/>
            <person name="McCombie W.R."/>
            <person name="Chow T."/>
            <person name="Chen H."/>
            <person name="Chung M."/>
            <person name="Chen C."/>
            <person name="Shaw J."/>
            <person name="Wu H."/>
            <person name="Hsiao K."/>
            <person name="Chao Y."/>
            <person name="Chu M."/>
            <person name="Cheng C."/>
            <person name="Hour A."/>
            <person name="Lee P."/>
            <person name="Lin S."/>
            <person name="Lin Y."/>
            <person name="Liou J."/>
            <person name="Liu S."/>
            <person name="Hsing Y."/>
            <person name="Raghuvanshi S."/>
            <person name="Mohanty A."/>
            <person name="Bharti A.K."/>
            <person name="Gaur A."/>
            <person name="Gupta V."/>
            <person name="Kumar D."/>
            <person name="Ravi V."/>
            <person name="Vij S."/>
            <person name="Kapur A."/>
            <person name="Khurana P."/>
            <person name="Khurana P."/>
            <person name="Khurana J.P."/>
            <person name="Tyagi A.K."/>
            <person name="Gaikwad K."/>
            <person name="Singh A."/>
            <person name="Dalal V."/>
            <person name="Srivastava S."/>
            <person name="Dixit A."/>
            <person name="Pal A.K."/>
            <person name="Ghazi I.A."/>
            <person name="Yadav M."/>
            <person name="Pandit A."/>
            <person name="Bhargava A."/>
            <person name="Sureshbabu K."/>
            <person name="Batra K."/>
            <person name="Sharma T.R."/>
            <person name="Mohapatra T."/>
            <person name="Singh N.K."/>
            <person name="Messing J."/>
            <person name="Nelson A.B."/>
            <person name="Fuks G."/>
            <person name="Kavchok S."/>
            <person name="Keizer G."/>
            <person name="Linton E."/>
            <person name="Llaca V."/>
            <person name="Song R."/>
            <person name="Tanyolac B."/>
            <person name="Young S."/>
            <person name="Ho-Il K."/>
            <person name="Hahn J.H."/>
            <person name="Sangsakoo G."/>
            <person name="Vanavichit A."/>
            <person name="de Mattos Luiz.A.T."/>
            <person name="Zimmer P.D."/>
            <person name="Malone G."/>
            <person name="Dellagostin O."/>
            <person name="de Oliveira A.C."/>
            <person name="Bevan M."/>
            <person name="Bancroft I."/>
            <person name="Minx P."/>
            <person name="Cordum H."/>
            <person name="Wilson R."/>
            <person name="Cheng Z."/>
            <person name="Jin W."/>
            <person name="Jiang J."/>
            <person name="Leong S.A."/>
            <person name="Iwama H."/>
            <person name="Gojobori T."/>
            <person name="Itoh T."/>
            <person name="Niimura Y."/>
            <person name="Fujii Y."/>
            <person name="Habara T."/>
            <person name="Sakai H."/>
            <person name="Sato Y."/>
            <person name="Wilson G."/>
            <person name="Kumar K."/>
            <person name="McCouch S."/>
            <person name="Juretic N."/>
            <person name="Hoen D."/>
            <person name="Wright S."/>
            <person name="Bruskiewich R."/>
            <person name="Bureau T."/>
            <person name="Miyao A."/>
            <person name="Hirochika H."/>
            <person name="Nishikawa T."/>
            <person name="Kadowaki K."/>
            <person name="Sugiura M."/>
            <person name="Burr B."/>
            <person name="Sasaki T."/>
        </authorList>
    </citation>
    <scope>NUCLEOTIDE SEQUENCE [LARGE SCALE GENOMIC DNA]</scope>
    <source>
        <strain evidence="4">cv. Nipponbare</strain>
    </source>
</reference>
<keyword evidence="1" id="KW-0472">Membrane</keyword>
<reference evidence="3 4" key="2">
    <citation type="journal article" date="2013" name="Plant Cell Physiol.">
        <title>Rice Annotation Project Database (RAP-DB): an integrative and interactive database for rice genomics.</title>
        <authorList>
            <person name="Sakai H."/>
            <person name="Lee S.S."/>
            <person name="Tanaka T."/>
            <person name="Numa H."/>
            <person name="Kim J."/>
            <person name="Kawahara Y."/>
            <person name="Wakimoto H."/>
            <person name="Yang C.C."/>
            <person name="Iwamoto M."/>
            <person name="Abe T."/>
            <person name="Yamada Y."/>
            <person name="Muto A."/>
            <person name="Inokuchi H."/>
            <person name="Ikemura T."/>
            <person name="Matsumoto T."/>
            <person name="Sasaki T."/>
            <person name="Itoh T."/>
        </authorList>
    </citation>
    <scope>NUCLEOTIDE SEQUENCE [LARGE SCALE GENOMIC DNA]</scope>
    <source>
        <strain evidence="4">cv. Nipponbare</strain>
    </source>
</reference>
<feature type="domain" description="DUF4220" evidence="2">
    <location>
        <begin position="86"/>
        <end position="440"/>
    </location>
</feature>
<dbReference type="InterPro" id="IPR025315">
    <property type="entry name" value="DUF4220"/>
</dbReference>